<dbReference type="InterPro" id="IPR029058">
    <property type="entry name" value="AB_hydrolase_fold"/>
</dbReference>
<evidence type="ECO:0000313" key="2">
    <source>
        <dbReference type="EMBL" id="ODV85628.1"/>
    </source>
</evidence>
<dbReference type="Gene3D" id="3.40.50.1820">
    <property type="entry name" value="alpha/beta hydrolase"/>
    <property type="match status" value="1"/>
</dbReference>
<dbReference type="GO" id="GO:0004623">
    <property type="term" value="F:phospholipase A2 activity"/>
    <property type="evidence" value="ECO:0007669"/>
    <property type="project" value="TreeGrafter"/>
</dbReference>
<dbReference type="EMBL" id="KV453852">
    <property type="protein sequence ID" value="ODV85628.1"/>
    <property type="molecule type" value="Genomic_DNA"/>
</dbReference>
<dbReference type="Proteomes" id="UP000094801">
    <property type="component" value="Unassembled WGS sequence"/>
</dbReference>
<reference evidence="3" key="1">
    <citation type="submission" date="2016-04" db="EMBL/GenBank/DDBJ databases">
        <title>Comparative genomics of biotechnologically important yeasts.</title>
        <authorList>
            <consortium name="DOE Joint Genome Institute"/>
            <person name="Riley R."/>
            <person name="Haridas S."/>
            <person name="Wolfe K.H."/>
            <person name="Lopes M.R."/>
            <person name="Hittinger C.T."/>
            <person name="Goker M."/>
            <person name="Salamov A."/>
            <person name="Wisecaver J."/>
            <person name="Long T.M."/>
            <person name="Aerts A.L."/>
            <person name="Barry K."/>
            <person name="Choi C."/>
            <person name="Clum A."/>
            <person name="Coughlan A.Y."/>
            <person name="Deshpande S."/>
            <person name="Douglass A.P."/>
            <person name="Hanson S.J."/>
            <person name="Klenk H.-P."/>
            <person name="Labutti K."/>
            <person name="Lapidus A."/>
            <person name="Lindquist E."/>
            <person name="Lipzen A."/>
            <person name="Meier-Kolthoff J.P."/>
            <person name="Ohm R.A."/>
            <person name="Otillar R.P."/>
            <person name="Pangilinan J."/>
            <person name="Peng Y."/>
            <person name="Rokas A."/>
            <person name="Rosa C.A."/>
            <person name="Scheuner C."/>
            <person name="Sibirny A.A."/>
            <person name="Slot J.C."/>
            <person name="Stielow J.B."/>
            <person name="Sun H."/>
            <person name="Kurtzman C.P."/>
            <person name="Blackwell M."/>
            <person name="Grigoriev I.V."/>
            <person name="Jeffries T.W."/>
        </authorList>
    </citation>
    <scope>NUCLEOTIDE SEQUENCE [LARGE SCALE GENOMIC DNA]</scope>
    <source>
        <strain evidence="3">NRRL YB-2248</strain>
    </source>
</reference>
<protein>
    <recommendedName>
        <fullName evidence="1">AB hydrolase-1 domain-containing protein</fullName>
    </recommendedName>
</protein>
<dbReference type="GO" id="GO:0042171">
    <property type="term" value="F:lysophosphatidic acid acyltransferase activity"/>
    <property type="evidence" value="ECO:0007669"/>
    <property type="project" value="TreeGrafter"/>
</dbReference>
<evidence type="ECO:0000313" key="3">
    <source>
        <dbReference type="Proteomes" id="UP000094801"/>
    </source>
</evidence>
<dbReference type="GO" id="GO:0035965">
    <property type="term" value="P:cardiolipin acyl-chain remodeling"/>
    <property type="evidence" value="ECO:0007669"/>
    <property type="project" value="TreeGrafter"/>
</dbReference>
<feature type="non-terminal residue" evidence="2">
    <location>
        <position position="1"/>
    </location>
</feature>
<feature type="domain" description="AB hydrolase-1" evidence="1">
    <location>
        <begin position="76"/>
        <end position="420"/>
    </location>
</feature>
<accession>A0A1E4T1Q4</accession>
<dbReference type="AlphaFoldDB" id="A0A1E4T1Q4"/>
<organism evidence="2 3">
    <name type="scientific">[Candida] arabinofermentans NRRL YB-2248</name>
    <dbReference type="NCBI Taxonomy" id="983967"/>
    <lineage>
        <taxon>Eukaryota</taxon>
        <taxon>Fungi</taxon>
        <taxon>Dikarya</taxon>
        <taxon>Ascomycota</taxon>
        <taxon>Saccharomycotina</taxon>
        <taxon>Pichiomycetes</taxon>
        <taxon>Pichiales</taxon>
        <taxon>Pichiaceae</taxon>
        <taxon>Ogataea</taxon>
        <taxon>Ogataea/Candida clade</taxon>
    </lineage>
</organism>
<dbReference type="OrthoDB" id="7457040at2759"/>
<dbReference type="GO" id="GO:0005743">
    <property type="term" value="C:mitochondrial inner membrane"/>
    <property type="evidence" value="ECO:0007669"/>
    <property type="project" value="TreeGrafter"/>
</dbReference>
<dbReference type="GO" id="GO:0055088">
    <property type="term" value="P:lipid homeostasis"/>
    <property type="evidence" value="ECO:0007669"/>
    <property type="project" value="TreeGrafter"/>
</dbReference>
<dbReference type="PANTHER" id="PTHR42886">
    <property type="entry name" value="RE40534P-RELATED"/>
    <property type="match status" value="1"/>
</dbReference>
<dbReference type="Pfam" id="PF00561">
    <property type="entry name" value="Abhydrolase_1"/>
    <property type="match status" value="1"/>
</dbReference>
<dbReference type="PANTHER" id="PTHR42886:SF23">
    <property type="entry name" value="1-ACYLGLYCEROL-3-PHOSPHATE O-ACYLTRANSFERASE ICT1-RELATED"/>
    <property type="match status" value="1"/>
</dbReference>
<dbReference type="SUPFAM" id="SSF53474">
    <property type="entry name" value="alpha/beta-Hydrolases"/>
    <property type="match status" value="1"/>
</dbReference>
<dbReference type="InterPro" id="IPR000073">
    <property type="entry name" value="AB_hydrolase_1"/>
</dbReference>
<evidence type="ECO:0000259" key="1">
    <source>
        <dbReference type="Pfam" id="PF00561"/>
    </source>
</evidence>
<sequence>QDQVAQDELYRFALPYYNNLKDGLFASNFKTPFKMPSVGKNGNGVEEEEEVYLNEIRLENFNGVEKSTPSDSPAANHLVMLHGYAASNGWWFKNLDELIKRGVNSKIHVLDMLGFGLSSRPNIKYKHDKKSLFELEFDNSNLTHHKQVHKSLYLPDTYTIDKSELKNYLKGQYELIDEVESIYVESLESWRSATGLAKFDLLAHSLGGYVALAYALKYPERINKLILVSPGGIERSPFAISNPEYKLLDDESSNSGKKIEFKTSNWPGHYGFLGRYPTLKESFKWAWNNRWSAFTFLRLSGPIGPKALSLRNVNKLTRSGSINNWKEIDLFIKYIYHVSIKPSFSETSIMRIFDASVVGRYPMLDRINQLRVNKTLWIYGEHDFMFNDCGKAAVDILKSNNKDAKFEVVSNAGHNLYLDNSKEFNDKVLNFLDWK</sequence>
<keyword evidence="3" id="KW-1185">Reference proteome</keyword>
<proteinExistence type="predicted"/>
<dbReference type="STRING" id="983967.A0A1E4T1Q4"/>
<name>A0A1E4T1Q4_9ASCO</name>
<dbReference type="GO" id="GO:0006654">
    <property type="term" value="P:phosphatidic acid biosynthetic process"/>
    <property type="evidence" value="ECO:0007669"/>
    <property type="project" value="TreeGrafter"/>
</dbReference>
<gene>
    <name evidence="2" type="ORF">CANARDRAFT_187663</name>
</gene>
<feature type="non-terminal residue" evidence="2">
    <location>
        <position position="435"/>
    </location>
</feature>